<sequence length="295" mass="31914">MKPSSVLLSAILPAIARSAVLNKRQSVAICYGDKGPNLNDCDSLVALLGWTGTSTGKIEPGTFGEQIRSCDNVLIVASDPGGGLTFYHDHHALNCEIGIAWNDPNNRLSITISSLLPYINIIKDKCVVRSEAGGKTNSVDDNWSVRVTNDPRYNPPTERRRQAEGDTYSLEILSRSIEHPGFRQKVGPSLPSGSSYTVTKGEANTISVGASFEISGGFFKVFEAGVSASFESSHTVENSQSTQINVDCGSGKNGQIYWVPKWDHYEGTFMPSNTPGEVWNPLDDSAADYMIECQG</sequence>
<gene>
    <name evidence="3" type="ORF">NW768_007259</name>
</gene>
<feature type="chain" id="PRO_5045317405" evidence="2">
    <location>
        <begin position="19"/>
        <end position="295"/>
    </location>
</feature>
<keyword evidence="2" id="KW-0732">Signal</keyword>
<dbReference type="EMBL" id="JAOQBH010000010">
    <property type="protein sequence ID" value="KAJ4130276.1"/>
    <property type="molecule type" value="Genomic_DNA"/>
</dbReference>
<organism evidence="3 4">
    <name type="scientific">Fusarium equiseti</name>
    <name type="common">Fusarium scirpi</name>
    <dbReference type="NCBI Taxonomy" id="61235"/>
    <lineage>
        <taxon>Eukaryota</taxon>
        <taxon>Fungi</taxon>
        <taxon>Dikarya</taxon>
        <taxon>Ascomycota</taxon>
        <taxon>Pezizomycotina</taxon>
        <taxon>Sordariomycetes</taxon>
        <taxon>Hypocreomycetidae</taxon>
        <taxon>Hypocreales</taxon>
        <taxon>Nectriaceae</taxon>
        <taxon>Fusarium</taxon>
        <taxon>Fusarium incarnatum-equiseti species complex</taxon>
    </lineage>
</organism>
<proteinExistence type="predicted"/>
<evidence type="ECO:0000313" key="4">
    <source>
        <dbReference type="Proteomes" id="UP001152024"/>
    </source>
</evidence>
<reference evidence="3" key="1">
    <citation type="submission" date="2022-09" db="EMBL/GenBank/DDBJ databases">
        <title>Fusarium specimens isolated from Avocado Roots.</title>
        <authorList>
            <person name="Stajich J."/>
            <person name="Roper C."/>
            <person name="Heimlech-Rivalta G."/>
        </authorList>
    </citation>
    <scope>NUCLEOTIDE SEQUENCE</scope>
    <source>
        <strain evidence="3">CF00095</strain>
    </source>
</reference>
<comment type="caution">
    <text evidence="3">The sequence shown here is derived from an EMBL/GenBank/DDBJ whole genome shotgun (WGS) entry which is preliminary data.</text>
</comment>
<dbReference type="Proteomes" id="UP001152024">
    <property type="component" value="Unassembled WGS sequence"/>
</dbReference>
<accession>A0ABQ8RAT0</accession>
<feature type="region of interest" description="Disordered" evidence="1">
    <location>
        <begin position="141"/>
        <end position="164"/>
    </location>
</feature>
<name>A0ABQ8RAT0_FUSEQ</name>
<protein>
    <submittedName>
        <fullName evidence="3">Uncharacterized protein</fullName>
    </submittedName>
</protein>
<evidence type="ECO:0000256" key="2">
    <source>
        <dbReference type="SAM" id="SignalP"/>
    </source>
</evidence>
<keyword evidence="4" id="KW-1185">Reference proteome</keyword>
<evidence type="ECO:0000313" key="3">
    <source>
        <dbReference type="EMBL" id="KAJ4130276.1"/>
    </source>
</evidence>
<feature type="signal peptide" evidence="2">
    <location>
        <begin position="1"/>
        <end position="18"/>
    </location>
</feature>
<evidence type="ECO:0000256" key="1">
    <source>
        <dbReference type="SAM" id="MobiDB-lite"/>
    </source>
</evidence>